<keyword evidence="2" id="KW-1185">Reference proteome</keyword>
<gene>
    <name evidence="1" type="ORF">NB063_08780</name>
</gene>
<proteinExistence type="predicted"/>
<dbReference type="RefSeq" id="WP_250928364.1">
    <property type="nucleotide sequence ID" value="NZ_JAMQBK010000024.1"/>
</dbReference>
<reference evidence="1 2" key="1">
    <citation type="journal article" date="2022" name="Syst. Appl. Microbiol.">
        <title>Rhodopirellula aestuarii sp. nov., a novel member of the genus Rhodopirellula isolated from brackish sediments collected in the Tagus River estuary, Portugal.</title>
        <authorList>
            <person name="Vitorino I.R."/>
            <person name="Klimek D."/>
            <person name="Calusinska M."/>
            <person name="Lobo-da-Cunha A."/>
            <person name="Vasconcelos V."/>
            <person name="Lage O.M."/>
        </authorList>
    </citation>
    <scope>NUCLEOTIDE SEQUENCE [LARGE SCALE GENOMIC DNA]</scope>
    <source>
        <strain evidence="1 2">ICT_H3.1</strain>
    </source>
</reference>
<evidence type="ECO:0000313" key="1">
    <source>
        <dbReference type="EMBL" id="MCM2370698.1"/>
    </source>
</evidence>
<protein>
    <recommendedName>
        <fullName evidence="3">SMI1/KNR4 family protein</fullName>
    </recommendedName>
</protein>
<organism evidence="1 2">
    <name type="scientific">Aporhodopirellula aestuarii</name>
    <dbReference type="NCBI Taxonomy" id="2950107"/>
    <lineage>
        <taxon>Bacteria</taxon>
        <taxon>Pseudomonadati</taxon>
        <taxon>Planctomycetota</taxon>
        <taxon>Planctomycetia</taxon>
        <taxon>Pirellulales</taxon>
        <taxon>Pirellulaceae</taxon>
        <taxon>Aporhodopirellula</taxon>
    </lineage>
</organism>
<sequence>MLDDRTDLDGLRSGIEKITEQWFGHRGPWMGISAEKLSGTRMPDPLKWIYHFAGEWPSSSWWESVFAYQDRLLPFESLEVCEGKLVFVIENQGCWMIGTLTEGSDPPVWVRENEDGAPWRKLGDSLTEFLVTFCLHEIVFGARYRTHVDNILDRFRELGCHVSPLWINSPYVYLFDDQATRPISFHMVDGKFLVMDDGWCGTSVETPWERFPDLFQKPDESPRRIQGHEPFPDDMDIPDFVRKSHIETLIRRHQMQADYHQDMILKYSLMIEQLR</sequence>
<name>A0ABT0U1E5_9BACT</name>
<dbReference type="EMBL" id="JAMQBK010000024">
    <property type="protein sequence ID" value="MCM2370698.1"/>
    <property type="molecule type" value="Genomic_DNA"/>
</dbReference>
<evidence type="ECO:0000313" key="2">
    <source>
        <dbReference type="Proteomes" id="UP001202961"/>
    </source>
</evidence>
<dbReference type="Proteomes" id="UP001202961">
    <property type="component" value="Unassembled WGS sequence"/>
</dbReference>
<accession>A0ABT0U1E5</accession>
<evidence type="ECO:0008006" key="3">
    <source>
        <dbReference type="Google" id="ProtNLM"/>
    </source>
</evidence>
<comment type="caution">
    <text evidence="1">The sequence shown here is derived from an EMBL/GenBank/DDBJ whole genome shotgun (WGS) entry which is preliminary data.</text>
</comment>